<keyword evidence="4" id="KW-1133">Transmembrane helix</keyword>
<dbReference type="PROSITE" id="PS51017">
    <property type="entry name" value="CCT"/>
    <property type="match status" value="1"/>
</dbReference>
<dbReference type="PANTHER" id="PTHR31319">
    <property type="entry name" value="ZINC FINGER PROTEIN CONSTANS-LIKE 4"/>
    <property type="match status" value="1"/>
</dbReference>
<dbReference type="InterPro" id="IPR010402">
    <property type="entry name" value="CCT_domain"/>
</dbReference>
<dbReference type="EMBL" id="CP097504">
    <property type="protein sequence ID" value="URD90729.1"/>
    <property type="molecule type" value="Genomic_DNA"/>
</dbReference>
<dbReference type="GO" id="GO:0009909">
    <property type="term" value="P:regulation of flower development"/>
    <property type="evidence" value="ECO:0007669"/>
    <property type="project" value="InterPro"/>
</dbReference>
<dbReference type="GO" id="GO:0003700">
    <property type="term" value="F:DNA-binding transcription factor activity"/>
    <property type="evidence" value="ECO:0007669"/>
    <property type="project" value="TreeGrafter"/>
</dbReference>
<feature type="transmembrane region" description="Helical" evidence="4">
    <location>
        <begin position="20"/>
        <end position="45"/>
    </location>
</feature>
<keyword evidence="7" id="KW-1185">Reference proteome</keyword>
<accession>A0A9E7F780</accession>
<evidence type="ECO:0000313" key="6">
    <source>
        <dbReference type="EMBL" id="URD90729.1"/>
    </source>
</evidence>
<evidence type="ECO:0000259" key="5">
    <source>
        <dbReference type="PROSITE" id="PS51017"/>
    </source>
</evidence>
<organism evidence="6 7">
    <name type="scientific">Musa troglodytarum</name>
    <name type="common">fe'i banana</name>
    <dbReference type="NCBI Taxonomy" id="320322"/>
    <lineage>
        <taxon>Eukaryota</taxon>
        <taxon>Viridiplantae</taxon>
        <taxon>Streptophyta</taxon>
        <taxon>Embryophyta</taxon>
        <taxon>Tracheophyta</taxon>
        <taxon>Spermatophyta</taxon>
        <taxon>Magnoliopsida</taxon>
        <taxon>Liliopsida</taxon>
        <taxon>Zingiberales</taxon>
        <taxon>Musaceae</taxon>
        <taxon>Musa</taxon>
    </lineage>
</organism>
<dbReference type="AlphaFoldDB" id="A0A9E7F780"/>
<name>A0A9E7F780_9LILI</name>
<dbReference type="GO" id="GO:0005634">
    <property type="term" value="C:nucleus"/>
    <property type="evidence" value="ECO:0007669"/>
    <property type="project" value="UniProtKB-SubCell"/>
</dbReference>
<evidence type="ECO:0000256" key="1">
    <source>
        <dbReference type="ARBA" id="ARBA00004123"/>
    </source>
</evidence>
<evidence type="ECO:0000256" key="2">
    <source>
        <dbReference type="ARBA" id="ARBA00023242"/>
    </source>
</evidence>
<evidence type="ECO:0000313" key="7">
    <source>
        <dbReference type="Proteomes" id="UP001055439"/>
    </source>
</evidence>
<feature type="domain" description="CCT" evidence="5">
    <location>
        <begin position="304"/>
        <end position="346"/>
    </location>
</feature>
<comment type="subcellular location">
    <subcellularLocation>
        <location evidence="1 3">Nucleus</location>
    </subcellularLocation>
</comment>
<reference evidence="6" key="1">
    <citation type="submission" date="2022-05" db="EMBL/GenBank/DDBJ databases">
        <title>The Musa troglodytarum L. genome provides insights into the mechanism of non-climacteric behaviour and enrichment of carotenoids.</title>
        <authorList>
            <person name="Wang J."/>
        </authorList>
    </citation>
    <scope>NUCLEOTIDE SEQUENCE</scope>
    <source>
        <tissue evidence="6">Leaf</tissue>
    </source>
</reference>
<evidence type="ECO:0000256" key="4">
    <source>
        <dbReference type="SAM" id="Phobius"/>
    </source>
</evidence>
<keyword evidence="4" id="KW-0812">Transmembrane</keyword>
<dbReference type="InterPro" id="IPR045281">
    <property type="entry name" value="CONSTANS-like"/>
</dbReference>
<dbReference type="PANTHER" id="PTHR31319:SF71">
    <property type="entry name" value="CCT MOTIF FAMILY PROTEIN"/>
    <property type="match status" value="1"/>
</dbReference>
<keyword evidence="4" id="KW-0472">Membrane</keyword>
<dbReference type="Pfam" id="PF06203">
    <property type="entry name" value="CCT"/>
    <property type="match status" value="1"/>
</dbReference>
<keyword evidence="2 3" id="KW-0539">Nucleus</keyword>
<dbReference type="Proteomes" id="UP001055439">
    <property type="component" value="Chromosome 2"/>
</dbReference>
<sequence length="354" mass="39704">MFQVLLEERRELWELPSTCIHLSVAFLFLSSCYYIVLVVPAFLFFEFQPRKVGEMYAEQGLLLPYMLGFPQEASGVDQHLLPFTAYEDLVSTDLPNSDPYMGDLVQTSAISEYDLGEVGDLFKSPESILEESLFALDPITDAMSVMSGYGSTMTEETIKIVDMESIQNKDFLGDAFYDCQKELFAKSTAGVLPEALDIAAAPVQTEENSAGERSFAEGSLPKSISFGCLSSVDCFNISSVESSFLGVNDMNLDAAFGMRRVYSEGDIQILGIDNLVHGSMNIVPSSNLLATIVDVKIEVKIEERREKLSRYRTKRKKRNYGRKIKYACRKALADSQPRIRGRFARMEDRYAKTK</sequence>
<gene>
    <name evidence="6" type="ORF">MUK42_28037</name>
</gene>
<protein>
    <submittedName>
        <fullName evidence="6">TPR</fullName>
    </submittedName>
</protein>
<evidence type="ECO:0000256" key="3">
    <source>
        <dbReference type="PROSITE-ProRule" id="PRU00357"/>
    </source>
</evidence>
<proteinExistence type="predicted"/>
<dbReference type="OrthoDB" id="771227at2759"/>